<evidence type="ECO:0000313" key="2">
    <source>
        <dbReference type="Proteomes" id="UP001366166"/>
    </source>
</evidence>
<proteinExistence type="predicted"/>
<reference evidence="2" key="1">
    <citation type="journal article" date="2023" name="Arch. Microbiol.">
        <title>Desulfoferula mesophilus gen. nov. sp. nov., a mesophilic sulfate-reducing bacterium isolated from a brackish lake sediment.</title>
        <authorList>
            <person name="Watanabe T."/>
            <person name="Yabe T."/>
            <person name="Tsuji J.M."/>
            <person name="Fukui M."/>
        </authorList>
    </citation>
    <scope>NUCLEOTIDE SEQUENCE [LARGE SCALE GENOMIC DNA]</scope>
    <source>
        <strain evidence="2">12FAK</strain>
    </source>
</reference>
<keyword evidence="2" id="KW-1185">Reference proteome</keyword>
<name>A0AAU9EX71_9BACT</name>
<dbReference type="Proteomes" id="UP001366166">
    <property type="component" value="Chromosome"/>
</dbReference>
<dbReference type="Pfam" id="PF09719">
    <property type="entry name" value="C_GCAxxG_C_C"/>
    <property type="match status" value="1"/>
</dbReference>
<dbReference type="InterPro" id="IPR010181">
    <property type="entry name" value="CGCAxxGCC_motif"/>
</dbReference>
<dbReference type="KEGG" id="dmp:FAK_32010"/>
<dbReference type="EMBL" id="AP028679">
    <property type="protein sequence ID" value="BEQ16135.1"/>
    <property type="molecule type" value="Genomic_DNA"/>
</dbReference>
<dbReference type="AlphaFoldDB" id="A0AAU9EX71"/>
<evidence type="ECO:0008006" key="3">
    <source>
        <dbReference type="Google" id="ProtNLM"/>
    </source>
</evidence>
<protein>
    <recommendedName>
        <fullName evidence="3">C_GCAxxG_C_C family protein</fullName>
    </recommendedName>
</protein>
<evidence type="ECO:0000313" key="1">
    <source>
        <dbReference type="EMBL" id="BEQ16135.1"/>
    </source>
</evidence>
<gene>
    <name evidence="1" type="ORF">FAK_32010</name>
</gene>
<accession>A0AAU9EX71</accession>
<sequence length="128" mass="14067">MGRFQPEVIKAMAAYGGGVARSGRVCGILTGAVGMVAGLYGCADPQGSEDPRLKPLARLLVERFEQLTAPYGGADCRDIIGFDYNDPVKRRWFQSAPDSTRRRCEELVCDMAVCLSELLEQNRPWPAE</sequence>
<organism evidence="1 2">
    <name type="scientific">Desulfoferula mesophila</name>
    <dbReference type="NCBI Taxonomy" id="3058419"/>
    <lineage>
        <taxon>Bacteria</taxon>
        <taxon>Pseudomonadati</taxon>
        <taxon>Thermodesulfobacteriota</taxon>
        <taxon>Desulfarculia</taxon>
        <taxon>Desulfarculales</taxon>
        <taxon>Desulfarculaceae</taxon>
        <taxon>Desulfoferula</taxon>
    </lineage>
</organism>